<feature type="region of interest" description="Disordered" evidence="3">
    <location>
        <begin position="495"/>
        <end position="558"/>
    </location>
</feature>
<dbReference type="Pfam" id="PF07653">
    <property type="entry name" value="SH3_2"/>
    <property type="match status" value="1"/>
</dbReference>
<evidence type="ECO:0000256" key="3">
    <source>
        <dbReference type="SAM" id="MobiDB-lite"/>
    </source>
</evidence>
<feature type="compositionally biased region" description="Polar residues" evidence="3">
    <location>
        <begin position="760"/>
        <end position="793"/>
    </location>
</feature>
<feature type="compositionally biased region" description="Polar residues" evidence="3">
    <location>
        <begin position="838"/>
        <end position="855"/>
    </location>
</feature>
<feature type="compositionally biased region" description="Basic and acidic residues" evidence="3">
    <location>
        <begin position="1"/>
        <end position="24"/>
    </location>
</feature>
<feature type="non-terminal residue" evidence="6">
    <location>
        <position position="1036"/>
    </location>
</feature>
<proteinExistence type="predicted"/>
<dbReference type="Pfam" id="PF26285">
    <property type="entry name" value="SASH1_Homeodomain"/>
    <property type="match status" value="1"/>
</dbReference>
<dbReference type="InterPro" id="IPR058666">
    <property type="entry name" value="SASH1/NUB1_homeodomain"/>
</dbReference>
<dbReference type="InterPro" id="IPR051725">
    <property type="entry name" value="SAM-SH3_domain_protein"/>
</dbReference>
<dbReference type="Gene3D" id="1.10.150.50">
    <property type="entry name" value="Transcription Factor, Ets-1"/>
    <property type="match status" value="2"/>
</dbReference>
<name>A0A9D4HVL8_DREPO</name>
<reference evidence="6" key="1">
    <citation type="journal article" date="2019" name="bioRxiv">
        <title>The Genome of the Zebra Mussel, Dreissena polymorpha: A Resource for Invasive Species Research.</title>
        <authorList>
            <person name="McCartney M.A."/>
            <person name="Auch B."/>
            <person name="Kono T."/>
            <person name="Mallez S."/>
            <person name="Zhang Y."/>
            <person name="Obille A."/>
            <person name="Becker A."/>
            <person name="Abrahante J.E."/>
            <person name="Garbe J."/>
            <person name="Badalamenti J.P."/>
            <person name="Herman A."/>
            <person name="Mangelson H."/>
            <person name="Liachko I."/>
            <person name="Sullivan S."/>
            <person name="Sone E.D."/>
            <person name="Koren S."/>
            <person name="Silverstein K.A.T."/>
            <person name="Beckman K.B."/>
            <person name="Gohl D.M."/>
        </authorList>
    </citation>
    <scope>NUCLEOTIDE SEQUENCE</scope>
    <source>
        <strain evidence="6">Duluth1</strain>
        <tissue evidence="6">Whole animal</tissue>
    </source>
</reference>
<feature type="domain" description="SH3" evidence="4">
    <location>
        <begin position="352"/>
        <end position="413"/>
    </location>
</feature>
<dbReference type="PANTHER" id="PTHR12301:SF10">
    <property type="match status" value="1"/>
</dbReference>
<dbReference type="EMBL" id="JAIWYP010000011">
    <property type="protein sequence ID" value="KAH3736885.1"/>
    <property type="molecule type" value="Genomic_DNA"/>
</dbReference>
<comment type="caution">
    <text evidence="6">The sequence shown here is derived from an EMBL/GenBank/DDBJ whole genome shotgun (WGS) entry which is preliminary data.</text>
</comment>
<dbReference type="PROSITE" id="PS50002">
    <property type="entry name" value="SH3"/>
    <property type="match status" value="1"/>
</dbReference>
<dbReference type="Gene3D" id="2.30.30.40">
    <property type="entry name" value="SH3 Domains"/>
    <property type="match status" value="1"/>
</dbReference>
<dbReference type="AlphaFoldDB" id="A0A9D4HVL8"/>
<evidence type="ECO:0000256" key="2">
    <source>
        <dbReference type="PROSITE-ProRule" id="PRU00192"/>
    </source>
</evidence>
<dbReference type="InterPro" id="IPR001660">
    <property type="entry name" value="SAM"/>
</dbReference>
<dbReference type="InterPro" id="IPR001452">
    <property type="entry name" value="SH3_domain"/>
</dbReference>
<evidence type="ECO:0000313" key="6">
    <source>
        <dbReference type="EMBL" id="KAH3736885.1"/>
    </source>
</evidence>
<feature type="region of interest" description="Disordered" evidence="3">
    <location>
        <begin position="760"/>
        <end position="858"/>
    </location>
</feature>
<feature type="compositionally biased region" description="Polar residues" evidence="3">
    <location>
        <begin position="810"/>
        <end position="831"/>
    </location>
</feature>
<feature type="domain" description="SAM" evidence="5">
    <location>
        <begin position="432"/>
        <end position="496"/>
    </location>
</feature>
<sequence>VKKFEEERKREEPPQDLIGKDKKSSKSKKSQSLKPTKSPSINYTESTCDSCNSSVFGNFAAGYPDGTQCRACQEEGCRHRRVHSVSHIAYPNQLHSPGAGRAMSCSPMRANSNQASAVNSPIGYMTKQGSNIYTPVIPHELKMYTGAKGLYAVHGIEMIKDRLSVIKTSGCVHKTQSKASLISSESDHSMECSAMMSGQQPEDMYFPSNTSNVSVGSDTLPGMNGRRKCGSTMEKMRNHKWARTGSSGQAEDGMLTDTDDQDAPDRLLLGGGTAGSNMMEKFRGVGKEMRKRILHTRDIIGDGKSQHLCSAYQSVQGSSLSAGSADSSSSGVGSQSSAPAGDPEFVGSFSGHVLGMARVHSNYVPSAEEKDFLHLKIGERVQVLEATSSGIWKGRVDTRVGFFHFNFVDMITDSTPVCQRKEKSRRRTNRRSKPRSVEELLSRIGLEHLAPLFLMNGFDSLEIFAEIDHNDLNALNVLDSESRTKLITAAELLTDVDDHPPEGPGRTCRSTTATPTSQQYAVPWTSFFPSTKASGGSRDSGCYDSSEYGSRENPNRDQESLAGMYARNRGAVAGGDNKENLKPLPVTLKRVVPPVQNGGVSSAESLSVNGARNVQEERVYSEEDKEVCNLTGCLGLKVRRASPQSTNLVNGHGGNQGRGGSSDVHSNYRCLNIPTLGSDWKVFSDCCSQTSPYGPLNESDDAAQLFTGYQSLSEFNSGVVALQNELTKLKFRPYVRKMAPVVPTNDAQVQVMCPLGNLLQSPTSPPITSSAKSQNQSKSEKVINQTTIAQTGSPMVLTKGKTLKQRSDSVKNTTKIEFSEPTRVSYTSQSSREGDSGSDASTVKSESEQGRNTPDSIYGPIHAHFKSIKRSVIPKVTSKLALENIDLASEPYSSATGACGIPPLLVQRYAEELKQDLFKTALILDQVRIHKLTSLGRPVIPAEQLSENSLASSELKISSVPDFFISIGLPMYADSITAKGHNSVDALSSLTIKEIQMITKADRKHLKRIIHALEWVQSRLRSPSRKTKPSPVKDKV</sequence>
<evidence type="ECO:0000313" key="7">
    <source>
        <dbReference type="Proteomes" id="UP000828390"/>
    </source>
</evidence>
<dbReference type="Pfam" id="PF07647">
    <property type="entry name" value="SAM_2"/>
    <property type="match status" value="1"/>
</dbReference>
<feature type="region of interest" description="Disordered" evidence="3">
    <location>
        <begin position="1"/>
        <end position="42"/>
    </location>
</feature>
<dbReference type="PANTHER" id="PTHR12301">
    <property type="entry name" value="SAM-DOMAIN, SH3 AND NUCLEAR LOCALIZATION SIGNALS PROTEIN RELATED"/>
    <property type="match status" value="1"/>
</dbReference>
<dbReference type="InterPro" id="IPR013761">
    <property type="entry name" value="SAM/pointed_sf"/>
</dbReference>
<evidence type="ECO:0000256" key="1">
    <source>
        <dbReference type="ARBA" id="ARBA00022443"/>
    </source>
</evidence>
<dbReference type="SUPFAM" id="SSF50044">
    <property type="entry name" value="SH3-domain"/>
    <property type="match status" value="1"/>
</dbReference>
<feature type="region of interest" description="Disordered" evidence="3">
    <location>
        <begin position="320"/>
        <end position="340"/>
    </location>
</feature>
<gene>
    <name evidence="6" type="ORF">DPMN_043460</name>
</gene>
<dbReference type="SMART" id="SM00454">
    <property type="entry name" value="SAM"/>
    <property type="match status" value="2"/>
</dbReference>
<keyword evidence="7" id="KW-1185">Reference proteome</keyword>
<dbReference type="SUPFAM" id="SSF47769">
    <property type="entry name" value="SAM/Pointed domain"/>
    <property type="match status" value="2"/>
</dbReference>
<feature type="region of interest" description="Disordered" evidence="3">
    <location>
        <begin position="242"/>
        <end position="263"/>
    </location>
</feature>
<dbReference type="PROSITE" id="PS50105">
    <property type="entry name" value="SAM_DOMAIN"/>
    <property type="match status" value="1"/>
</dbReference>
<organism evidence="6 7">
    <name type="scientific">Dreissena polymorpha</name>
    <name type="common">Zebra mussel</name>
    <name type="synonym">Mytilus polymorpha</name>
    <dbReference type="NCBI Taxonomy" id="45954"/>
    <lineage>
        <taxon>Eukaryota</taxon>
        <taxon>Metazoa</taxon>
        <taxon>Spiralia</taxon>
        <taxon>Lophotrochozoa</taxon>
        <taxon>Mollusca</taxon>
        <taxon>Bivalvia</taxon>
        <taxon>Autobranchia</taxon>
        <taxon>Heteroconchia</taxon>
        <taxon>Euheterodonta</taxon>
        <taxon>Imparidentia</taxon>
        <taxon>Neoheterodontei</taxon>
        <taxon>Myida</taxon>
        <taxon>Dreissenoidea</taxon>
        <taxon>Dreissenidae</taxon>
        <taxon>Dreissena</taxon>
    </lineage>
</organism>
<feature type="compositionally biased region" description="Basic and acidic residues" evidence="3">
    <location>
        <begin position="549"/>
        <end position="558"/>
    </location>
</feature>
<reference evidence="6" key="2">
    <citation type="submission" date="2020-11" db="EMBL/GenBank/DDBJ databases">
        <authorList>
            <person name="McCartney M.A."/>
            <person name="Auch B."/>
            <person name="Kono T."/>
            <person name="Mallez S."/>
            <person name="Becker A."/>
            <person name="Gohl D.M."/>
            <person name="Silverstein K.A.T."/>
            <person name="Koren S."/>
            <person name="Bechman K.B."/>
            <person name="Herman A."/>
            <person name="Abrahante J.E."/>
            <person name="Garbe J."/>
        </authorList>
    </citation>
    <scope>NUCLEOTIDE SEQUENCE</scope>
    <source>
        <strain evidence="6">Duluth1</strain>
        <tissue evidence="6">Whole animal</tissue>
    </source>
</reference>
<feature type="compositionally biased region" description="Polar residues" evidence="3">
    <location>
        <begin position="508"/>
        <end position="520"/>
    </location>
</feature>
<evidence type="ECO:0000259" key="4">
    <source>
        <dbReference type="PROSITE" id="PS50002"/>
    </source>
</evidence>
<accession>A0A9D4HVL8</accession>
<dbReference type="InterPro" id="IPR036028">
    <property type="entry name" value="SH3-like_dom_sf"/>
</dbReference>
<evidence type="ECO:0000259" key="5">
    <source>
        <dbReference type="PROSITE" id="PS50105"/>
    </source>
</evidence>
<keyword evidence="1 2" id="KW-0728">SH3 domain</keyword>
<dbReference type="SMART" id="SM00326">
    <property type="entry name" value="SH3"/>
    <property type="match status" value="1"/>
</dbReference>
<dbReference type="Proteomes" id="UP000828390">
    <property type="component" value="Unassembled WGS sequence"/>
</dbReference>
<protein>
    <submittedName>
        <fullName evidence="6">Uncharacterized protein</fullName>
    </submittedName>
</protein>